<keyword evidence="3" id="KW-0804">Transcription</keyword>
<evidence type="ECO:0000313" key="5">
    <source>
        <dbReference type="EMBL" id="GIF98655.1"/>
    </source>
</evidence>
<dbReference type="PROSITE" id="PS50949">
    <property type="entry name" value="HTH_GNTR"/>
    <property type="match status" value="1"/>
</dbReference>
<evidence type="ECO:0000259" key="4">
    <source>
        <dbReference type="PROSITE" id="PS50949"/>
    </source>
</evidence>
<dbReference type="SUPFAM" id="SSF64288">
    <property type="entry name" value="Chorismate lyase-like"/>
    <property type="match status" value="1"/>
</dbReference>
<dbReference type="InterPro" id="IPR036390">
    <property type="entry name" value="WH_DNA-bd_sf"/>
</dbReference>
<evidence type="ECO:0000256" key="3">
    <source>
        <dbReference type="ARBA" id="ARBA00023163"/>
    </source>
</evidence>
<protein>
    <recommendedName>
        <fullName evidence="4">HTH gntR-type domain-containing protein</fullName>
    </recommendedName>
</protein>
<keyword evidence="6" id="KW-1185">Reference proteome</keyword>
<evidence type="ECO:0000313" key="6">
    <source>
        <dbReference type="Proteomes" id="UP000659904"/>
    </source>
</evidence>
<proteinExistence type="predicted"/>
<dbReference type="InterPro" id="IPR000524">
    <property type="entry name" value="Tscrpt_reg_HTH_GntR"/>
</dbReference>
<feature type="domain" description="HTH gntR-type" evidence="4">
    <location>
        <begin position="9"/>
        <end position="77"/>
    </location>
</feature>
<dbReference type="InterPro" id="IPR050679">
    <property type="entry name" value="Bact_HTH_transcr_reg"/>
</dbReference>
<gene>
    <name evidence="5" type="ORF">Cci01nite_37490</name>
</gene>
<dbReference type="EMBL" id="BONH01000016">
    <property type="protein sequence ID" value="GIF98655.1"/>
    <property type="molecule type" value="Genomic_DNA"/>
</dbReference>
<dbReference type="Gene3D" id="1.10.10.10">
    <property type="entry name" value="Winged helix-like DNA-binding domain superfamily/Winged helix DNA-binding domain"/>
    <property type="match status" value="1"/>
</dbReference>
<dbReference type="InterPro" id="IPR036388">
    <property type="entry name" value="WH-like_DNA-bd_sf"/>
</dbReference>
<dbReference type="SUPFAM" id="SSF46785">
    <property type="entry name" value="Winged helix' DNA-binding domain"/>
    <property type="match status" value="1"/>
</dbReference>
<dbReference type="SMART" id="SM00345">
    <property type="entry name" value="HTH_GNTR"/>
    <property type="match status" value="1"/>
</dbReference>
<accession>A0A8J3KKF7</accession>
<evidence type="ECO:0000256" key="2">
    <source>
        <dbReference type="ARBA" id="ARBA00023125"/>
    </source>
</evidence>
<dbReference type="RefSeq" id="WP_170212948.1">
    <property type="nucleotide sequence ID" value="NZ_BONH01000016.1"/>
</dbReference>
<evidence type="ECO:0000256" key="1">
    <source>
        <dbReference type="ARBA" id="ARBA00023015"/>
    </source>
</evidence>
<dbReference type="Proteomes" id="UP000659904">
    <property type="component" value="Unassembled WGS sequence"/>
</dbReference>
<dbReference type="InterPro" id="IPR011663">
    <property type="entry name" value="UTRA"/>
</dbReference>
<dbReference type="Pfam" id="PF00392">
    <property type="entry name" value="GntR"/>
    <property type="match status" value="1"/>
</dbReference>
<dbReference type="InterPro" id="IPR028978">
    <property type="entry name" value="Chorismate_lyase_/UTRA_dom_sf"/>
</dbReference>
<dbReference type="PRINTS" id="PR00035">
    <property type="entry name" value="HTHGNTR"/>
</dbReference>
<dbReference type="Pfam" id="PF07702">
    <property type="entry name" value="UTRA"/>
    <property type="match status" value="1"/>
</dbReference>
<dbReference type="GO" id="GO:0045892">
    <property type="term" value="P:negative regulation of DNA-templated transcription"/>
    <property type="evidence" value="ECO:0007669"/>
    <property type="project" value="TreeGrafter"/>
</dbReference>
<dbReference type="GO" id="GO:0003700">
    <property type="term" value="F:DNA-binding transcription factor activity"/>
    <property type="evidence" value="ECO:0007669"/>
    <property type="project" value="InterPro"/>
</dbReference>
<name>A0A8J3KKF7_9ACTN</name>
<dbReference type="PANTHER" id="PTHR44846:SF17">
    <property type="entry name" value="GNTR-FAMILY TRANSCRIPTIONAL REGULATOR"/>
    <property type="match status" value="1"/>
</dbReference>
<reference evidence="5 6" key="1">
    <citation type="submission" date="2021-01" db="EMBL/GenBank/DDBJ databases">
        <title>Whole genome shotgun sequence of Catellatospora citrea NBRC 14495.</title>
        <authorList>
            <person name="Komaki H."/>
            <person name="Tamura T."/>
        </authorList>
    </citation>
    <scope>NUCLEOTIDE SEQUENCE [LARGE SCALE GENOMIC DNA]</scope>
    <source>
        <strain evidence="5 6">NBRC 14495</strain>
    </source>
</reference>
<dbReference type="AlphaFoldDB" id="A0A8J3KKF7"/>
<comment type="caution">
    <text evidence="5">The sequence shown here is derived from an EMBL/GenBank/DDBJ whole genome shotgun (WGS) entry which is preliminary data.</text>
</comment>
<dbReference type="SMART" id="SM00866">
    <property type="entry name" value="UTRA"/>
    <property type="match status" value="1"/>
</dbReference>
<keyword evidence="2" id="KW-0238">DNA-binding</keyword>
<sequence>MDTVRSSGAPAYQRIAAAYRSLIMSGELRPEDRLPTEHEIADRFGVVRQTVRTGLGILVTEGLIVARRPHGYFVRRREHMVYRPQEKSRPRPASPEMDRFSQQIVAEGRTPHQAIEVSLVQAAPDLAQRLGIAAGETVVARRRVRFINGEPTNINDSHFPIDLVKDSEIMSPAYLPRGTDQVLADLGYRQDRAIDEIFIRMPTPEEIHRLSLGPGTPVAAHYDTGYTAAGQPVHCTLNVLPGDRHKIVFERHWQEEPAG</sequence>
<dbReference type="GO" id="GO:0003677">
    <property type="term" value="F:DNA binding"/>
    <property type="evidence" value="ECO:0007669"/>
    <property type="project" value="UniProtKB-KW"/>
</dbReference>
<dbReference type="PANTHER" id="PTHR44846">
    <property type="entry name" value="MANNOSYL-D-GLYCERATE TRANSPORT/METABOLISM SYSTEM REPRESSOR MNGR-RELATED"/>
    <property type="match status" value="1"/>
</dbReference>
<keyword evidence="1" id="KW-0805">Transcription regulation</keyword>
<dbReference type="Gene3D" id="3.40.1410.10">
    <property type="entry name" value="Chorismate lyase-like"/>
    <property type="match status" value="1"/>
</dbReference>
<organism evidence="5 6">
    <name type="scientific">Catellatospora citrea</name>
    <dbReference type="NCBI Taxonomy" id="53366"/>
    <lineage>
        <taxon>Bacteria</taxon>
        <taxon>Bacillati</taxon>
        <taxon>Actinomycetota</taxon>
        <taxon>Actinomycetes</taxon>
        <taxon>Micromonosporales</taxon>
        <taxon>Micromonosporaceae</taxon>
        <taxon>Catellatospora</taxon>
    </lineage>
</organism>
<dbReference type="CDD" id="cd07377">
    <property type="entry name" value="WHTH_GntR"/>
    <property type="match status" value="1"/>
</dbReference>